<keyword evidence="3" id="KW-0813">Transport</keyword>
<proteinExistence type="inferred from homology"/>
<dbReference type="Pfam" id="PF01594">
    <property type="entry name" value="AI-2E_transport"/>
    <property type="match status" value="1"/>
</dbReference>
<comment type="caution">
    <text evidence="9">The sequence shown here is derived from an EMBL/GenBank/DDBJ whole genome shotgun (WGS) entry which is preliminary data.</text>
</comment>
<feature type="transmembrane region" description="Helical" evidence="8">
    <location>
        <begin position="40"/>
        <end position="65"/>
    </location>
</feature>
<keyword evidence="5 8" id="KW-0812">Transmembrane</keyword>
<keyword evidence="7 8" id="KW-0472">Membrane</keyword>
<evidence type="ECO:0000256" key="6">
    <source>
        <dbReference type="ARBA" id="ARBA00022989"/>
    </source>
</evidence>
<feature type="transmembrane region" description="Helical" evidence="8">
    <location>
        <begin position="12"/>
        <end position="34"/>
    </location>
</feature>
<evidence type="ECO:0000256" key="2">
    <source>
        <dbReference type="ARBA" id="ARBA00009773"/>
    </source>
</evidence>
<dbReference type="PROSITE" id="PS51257">
    <property type="entry name" value="PROKAR_LIPOPROTEIN"/>
    <property type="match status" value="1"/>
</dbReference>
<dbReference type="RefSeq" id="WP_016186555.1">
    <property type="nucleotide sequence ID" value="NZ_ASWO01000006.1"/>
</dbReference>
<name>S0NPP9_9ENTE</name>
<dbReference type="Proteomes" id="UP000015961">
    <property type="component" value="Unassembled WGS sequence"/>
</dbReference>
<dbReference type="PATRIC" id="fig|1140003.3.peg.2050"/>
<comment type="subcellular location">
    <subcellularLocation>
        <location evidence="1">Cell membrane</location>
        <topology evidence="1">Multi-pass membrane protein</topology>
    </subcellularLocation>
</comment>
<dbReference type="PANTHER" id="PTHR21716:SF53">
    <property type="entry name" value="PERMEASE PERM-RELATED"/>
    <property type="match status" value="1"/>
</dbReference>
<evidence type="ECO:0000313" key="9">
    <source>
        <dbReference type="EMBL" id="EOT83437.1"/>
    </source>
</evidence>
<dbReference type="EMBL" id="ASWO01000006">
    <property type="protein sequence ID" value="EOT83437.1"/>
    <property type="molecule type" value="Genomic_DNA"/>
</dbReference>
<sequence length="390" mass="44170">MPTSKKNWIQFLGGKNLIFSFVSILLGAACIWILSTISFVFSPLLTILSIIMKPIIFAMILYYIFNPIVNRLERFLPRIWGVSLVFIVVLGLLVLGGVLIYPSIASQSAELVHQFPKIWDDAQEIVQKFIENTPLADMFNQSKNSIDELWTKIEGYAQVYLEKGAHGVGSVFSAVSTTLITLITGPIVAFFFLKDKKNLYSYSYKLVPPVFRKDFSTIVSIIDQQIGDYLKGQVVASIILGIIDWPLFLLIGLPFSGVIALSAAILCIIPYFGPFIVFIPAMIIALQVSFVMVIKFVIVWFSVQLLHSHLILPRVMGDRLKMHPVTILFVLLVMAELLGLIGVIFGIPIYCIVKVFVTYFFRRLKQRYNRYFGDSGQYEDVEFTKESYLK</sequence>
<evidence type="ECO:0000256" key="8">
    <source>
        <dbReference type="SAM" id="Phobius"/>
    </source>
</evidence>
<comment type="similarity">
    <text evidence="2">Belongs to the autoinducer-2 exporter (AI-2E) (TC 2.A.86) family.</text>
</comment>
<evidence type="ECO:0008006" key="11">
    <source>
        <dbReference type="Google" id="ProtNLM"/>
    </source>
</evidence>
<dbReference type="GO" id="GO:0005886">
    <property type="term" value="C:plasma membrane"/>
    <property type="evidence" value="ECO:0007669"/>
    <property type="project" value="UniProtKB-SubCell"/>
</dbReference>
<evidence type="ECO:0000256" key="7">
    <source>
        <dbReference type="ARBA" id="ARBA00023136"/>
    </source>
</evidence>
<dbReference type="InterPro" id="IPR002549">
    <property type="entry name" value="AI-2E-like"/>
</dbReference>
<keyword evidence="6 8" id="KW-1133">Transmembrane helix</keyword>
<dbReference type="AlphaFoldDB" id="S0NPP9"/>
<evidence type="ECO:0000256" key="5">
    <source>
        <dbReference type="ARBA" id="ARBA00022692"/>
    </source>
</evidence>
<organism evidence="9 10">
    <name type="scientific">Enterococcus sulfureus ATCC 49903</name>
    <dbReference type="NCBI Taxonomy" id="1140003"/>
    <lineage>
        <taxon>Bacteria</taxon>
        <taxon>Bacillati</taxon>
        <taxon>Bacillota</taxon>
        <taxon>Bacilli</taxon>
        <taxon>Lactobacillales</taxon>
        <taxon>Enterococcaceae</taxon>
        <taxon>Enterococcus</taxon>
    </lineage>
</organism>
<protein>
    <recommendedName>
        <fullName evidence="11">Permease</fullName>
    </recommendedName>
</protein>
<feature type="transmembrane region" description="Helical" evidence="8">
    <location>
        <begin position="171"/>
        <end position="193"/>
    </location>
</feature>
<dbReference type="STRING" id="1140003.OMY_02125"/>
<reference evidence="9 10" key="1">
    <citation type="submission" date="2013-03" db="EMBL/GenBank/DDBJ databases">
        <title>The Genome Sequence of Enterococcus sulfureus ATCC_49903 (PacBio/Illumina hybrid assembly).</title>
        <authorList>
            <consortium name="The Broad Institute Genomics Platform"/>
            <consortium name="The Broad Institute Genome Sequencing Center for Infectious Disease"/>
            <person name="Earl A."/>
            <person name="Russ C."/>
            <person name="Gilmore M."/>
            <person name="Surin D."/>
            <person name="Walker B."/>
            <person name="Young S."/>
            <person name="Zeng Q."/>
            <person name="Gargeya S."/>
            <person name="Fitzgerald M."/>
            <person name="Haas B."/>
            <person name="Abouelleil A."/>
            <person name="Allen A.W."/>
            <person name="Alvarado L."/>
            <person name="Arachchi H.M."/>
            <person name="Berlin A.M."/>
            <person name="Chapman S.B."/>
            <person name="Gainer-Dewar J."/>
            <person name="Goldberg J."/>
            <person name="Griggs A."/>
            <person name="Gujja S."/>
            <person name="Hansen M."/>
            <person name="Howarth C."/>
            <person name="Imamovic A."/>
            <person name="Ireland A."/>
            <person name="Larimer J."/>
            <person name="McCowan C."/>
            <person name="Murphy C."/>
            <person name="Pearson M."/>
            <person name="Poon T.W."/>
            <person name="Priest M."/>
            <person name="Roberts A."/>
            <person name="Saif S."/>
            <person name="Shea T."/>
            <person name="Sisk P."/>
            <person name="Sykes S."/>
            <person name="Wortman J."/>
            <person name="Nusbaum C."/>
            <person name="Birren B."/>
        </authorList>
    </citation>
    <scope>NUCLEOTIDE SEQUENCE [LARGE SCALE GENOMIC DNA]</scope>
    <source>
        <strain evidence="9 10">ATCC 49903</strain>
    </source>
</reference>
<feature type="transmembrane region" description="Helical" evidence="8">
    <location>
        <begin position="77"/>
        <end position="101"/>
    </location>
</feature>
<keyword evidence="10" id="KW-1185">Reference proteome</keyword>
<keyword evidence="4" id="KW-1003">Cell membrane</keyword>
<evidence type="ECO:0000256" key="4">
    <source>
        <dbReference type="ARBA" id="ARBA00022475"/>
    </source>
</evidence>
<feature type="transmembrane region" description="Helical" evidence="8">
    <location>
        <begin position="288"/>
        <end position="307"/>
    </location>
</feature>
<feature type="transmembrane region" description="Helical" evidence="8">
    <location>
        <begin position="234"/>
        <end position="253"/>
    </location>
</feature>
<evidence type="ECO:0000256" key="1">
    <source>
        <dbReference type="ARBA" id="ARBA00004651"/>
    </source>
</evidence>
<dbReference type="OrthoDB" id="9793390at2"/>
<accession>S0NPP9</accession>
<dbReference type="PANTHER" id="PTHR21716">
    <property type="entry name" value="TRANSMEMBRANE PROTEIN"/>
    <property type="match status" value="1"/>
</dbReference>
<feature type="transmembrane region" description="Helical" evidence="8">
    <location>
        <begin position="259"/>
        <end position="281"/>
    </location>
</feature>
<gene>
    <name evidence="9" type="ORF">I573_01987</name>
</gene>
<dbReference type="eggNOG" id="COG0628">
    <property type="taxonomic scope" value="Bacteria"/>
</dbReference>
<evidence type="ECO:0000313" key="10">
    <source>
        <dbReference type="Proteomes" id="UP000015961"/>
    </source>
</evidence>
<evidence type="ECO:0000256" key="3">
    <source>
        <dbReference type="ARBA" id="ARBA00022448"/>
    </source>
</evidence>
<dbReference type="GO" id="GO:0055085">
    <property type="term" value="P:transmembrane transport"/>
    <property type="evidence" value="ECO:0007669"/>
    <property type="project" value="TreeGrafter"/>
</dbReference>
<feature type="transmembrane region" description="Helical" evidence="8">
    <location>
        <begin position="327"/>
        <end position="360"/>
    </location>
</feature>